<dbReference type="InterPro" id="IPR019882">
    <property type="entry name" value="CHP03643"/>
</dbReference>
<name>A0A6I6GAB5_9BACT</name>
<dbReference type="Pfam" id="PF10985">
    <property type="entry name" value="DUF2805"/>
    <property type="match status" value="1"/>
</dbReference>
<reference evidence="1 2" key="1">
    <citation type="submission" date="2019-11" db="EMBL/GenBank/DDBJ databases">
        <authorList>
            <person name="Im W.T."/>
        </authorList>
    </citation>
    <scope>NUCLEOTIDE SEQUENCE [LARGE SCALE GENOMIC DNA]</scope>
    <source>
        <strain evidence="1 2">SB-02</strain>
    </source>
</reference>
<accession>A0A6I6GAB5</accession>
<dbReference type="RefSeq" id="WP_157478886.1">
    <property type="nucleotide sequence ID" value="NZ_CP046566.1"/>
</dbReference>
<sequence length="98" mass="11428">MKKASSAYSQLTANDIDRIVEMGWEDRTPFEAIELQFGLNEAAVIELMRQQMKPSSFRMWRKRMQGRSTKHASLRSAAVTRFKCSRQRSISMNKISKR</sequence>
<dbReference type="EMBL" id="CP046566">
    <property type="protein sequence ID" value="QGW28533.1"/>
    <property type="molecule type" value="Genomic_DNA"/>
</dbReference>
<evidence type="ECO:0000313" key="1">
    <source>
        <dbReference type="EMBL" id="QGW28533.1"/>
    </source>
</evidence>
<organism evidence="1 2">
    <name type="scientific">Phnomibacter ginsenosidimutans</name>
    <dbReference type="NCBI Taxonomy" id="2676868"/>
    <lineage>
        <taxon>Bacteria</taxon>
        <taxon>Pseudomonadati</taxon>
        <taxon>Bacteroidota</taxon>
        <taxon>Chitinophagia</taxon>
        <taxon>Chitinophagales</taxon>
        <taxon>Chitinophagaceae</taxon>
        <taxon>Phnomibacter</taxon>
    </lineage>
</organism>
<dbReference type="KEGG" id="fls:GLV81_10860"/>
<dbReference type="NCBIfam" id="TIGR03643">
    <property type="entry name" value="TIGR03643 family protein"/>
    <property type="match status" value="1"/>
</dbReference>
<protein>
    <submittedName>
        <fullName evidence="1">TIGR03643 family protein</fullName>
    </submittedName>
</protein>
<gene>
    <name evidence="1" type="ORF">GLV81_10860</name>
</gene>
<dbReference type="Proteomes" id="UP000426027">
    <property type="component" value="Chromosome"/>
</dbReference>
<dbReference type="AlphaFoldDB" id="A0A6I6GAB5"/>
<evidence type="ECO:0000313" key="2">
    <source>
        <dbReference type="Proteomes" id="UP000426027"/>
    </source>
</evidence>
<proteinExistence type="predicted"/>
<keyword evidence="2" id="KW-1185">Reference proteome</keyword>